<name>A0A917YKY0_9RHOB</name>
<keyword evidence="2" id="KW-1185">Reference proteome</keyword>
<comment type="caution">
    <text evidence="1">The sequence shown here is derived from an EMBL/GenBank/DDBJ whole genome shotgun (WGS) entry which is preliminary data.</text>
</comment>
<evidence type="ECO:0000313" key="2">
    <source>
        <dbReference type="Proteomes" id="UP000598196"/>
    </source>
</evidence>
<gene>
    <name evidence="1" type="primary">tam</name>
    <name evidence="1" type="ORF">GCM10010991_16550</name>
</gene>
<dbReference type="CDD" id="cd02440">
    <property type="entry name" value="AdoMet_MTases"/>
    <property type="match status" value="1"/>
</dbReference>
<sequence>MDLLAQVGDLPDGPVVDLGCGDGAVGPALRQAFPGRRLIGVDSSPAMLAQARGYDALVETDIATWHPAGRPALIFSNAALQWLGRHSQLMPHLARLLVADGVLAVQMPGQSLAPSHALLRETAARLFPDHFDFADYQPPVATPDDYWRMLSYLGQVSAWETTYLQHLPAQAEGHPVRAFTESTAMRPFLQRLTESEAQHLRSAYDLALEVAYPRLPDGGVLMPFRRVFFVLHVTG</sequence>
<dbReference type="AlphaFoldDB" id="A0A917YKY0"/>
<dbReference type="SUPFAM" id="SSF53335">
    <property type="entry name" value="S-adenosyl-L-methionine-dependent methyltransferases"/>
    <property type="match status" value="1"/>
</dbReference>
<accession>A0A917YKY0</accession>
<dbReference type="InterPro" id="IPR023149">
    <property type="entry name" value="Trans_acon_MeTrfase_C"/>
</dbReference>
<dbReference type="InterPro" id="IPR029063">
    <property type="entry name" value="SAM-dependent_MTases_sf"/>
</dbReference>
<reference evidence="1 2" key="1">
    <citation type="journal article" date="2014" name="Int. J. Syst. Evol. Microbiol.">
        <title>Complete genome sequence of Corynebacterium casei LMG S-19264T (=DSM 44701T), isolated from a smear-ripened cheese.</title>
        <authorList>
            <consortium name="US DOE Joint Genome Institute (JGI-PGF)"/>
            <person name="Walter F."/>
            <person name="Albersmeier A."/>
            <person name="Kalinowski J."/>
            <person name="Ruckert C."/>
        </authorList>
    </citation>
    <scope>NUCLEOTIDE SEQUENCE [LARGE SCALE GENOMIC DNA]</scope>
    <source>
        <strain evidence="1 2">CGMCC 1.7029</strain>
    </source>
</reference>
<dbReference type="PANTHER" id="PTHR43861:SF1">
    <property type="entry name" value="TRANS-ACONITATE 2-METHYLTRANSFERASE"/>
    <property type="match status" value="1"/>
</dbReference>
<dbReference type="Gene3D" id="1.10.150.290">
    <property type="entry name" value="S-adenosyl-L-methionine-dependent methyltransferases"/>
    <property type="match status" value="1"/>
</dbReference>
<dbReference type="GO" id="GO:0030798">
    <property type="term" value="F:trans-aconitate 2-methyltransferase activity"/>
    <property type="evidence" value="ECO:0007669"/>
    <property type="project" value="InterPro"/>
</dbReference>
<dbReference type="PANTHER" id="PTHR43861">
    <property type="entry name" value="TRANS-ACONITATE 2-METHYLTRANSFERASE-RELATED"/>
    <property type="match status" value="1"/>
</dbReference>
<dbReference type="Gene3D" id="3.40.50.150">
    <property type="entry name" value="Vaccinia Virus protein VP39"/>
    <property type="match status" value="1"/>
</dbReference>
<proteinExistence type="predicted"/>
<dbReference type="Pfam" id="PF13489">
    <property type="entry name" value="Methyltransf_23"/>
    <property type="match status" value="1"/>
</dbReference>
<dbReference type="EMBL" id="BMLP01000002">
    <property type="protein sequence ID" value="GGO31060.1"/>
    <property type="molecule type" value="Genomic_DNA"/>
</dbReference>
<evidence type="ECO:0000313" key="1">
    <source>
        <dbReference type="EMBL" id="GGO31060.1"/>
    </source>
</evidence>
<dbReference type="Proteomes" id="UP000598196">
    <property type="component" value="Unassembled WGS sequence"/>
</dbReference>
<organism evidence="1 2">
    <name type="scientific">Gemmobacter aquaticus</name>
    <dbReference type="NCBI Taxonomy" id="490185"/>
    <lineage>
        <taxon>Bacteria</taxon>
        <taxon>Pseudomonadati</taxon>
        <taxon>Pseudomonadota</taxon>
        <taxon>Alphaproteobacteria</taxon>
        <taxon>Rhodobacterales</taxon>
        <taxon>Paracoccaceae</taxon>
        <taxon>Gemmobacter</taxon>
    </lineage>
</organism>
<protein>
    <submittedName>
        <fullName evidence="1">Trans-aconitate 2-methyltransferase</fullName>
    </submittedName>
</protein>